<accession>A0AAV0M4D3</accession>
<protein>
    <recommendedName>
        <fullName evidence="4">FAS1 domain-containing protein</fullName>
    </recommendedName>
</protein>
<feature type="chain" id="PRO_5043449030" description="FAS1 domain-containing protein" evidence="1">
    <location>
        <begin position="22"/>
        <end position="344"/>
    </location>
</feature>
<keyword evidence="1" id="KW-0732">Signal</keyword>
<feature type="signal peptide" evidence="1">
    <location>
        <begin position="1"/>
        <end position="21"/>
    </location>
</feature>
<evidence type="ECO:0008006" key="4">
    <source>
        <dbReference type="Google" id="ProtNLM"/>
    </source>
</evidence>
<dbReference type="PANTHER" id="PTHR33985:SF15">
    <property type="entry name" value="FASCICLIN-LIKE ARABINOGALACTAN PROTEIN 19"/>
    <property type="match status" value="1"/>
</dbReference>
<gene>
    <name evidence="2" type="ORF">LITE_LOCUS26599</name>
</gene>
<name>A0AAV0M4D3_9ROSI</name>
<dbReference type="EMBL" id="CAMGYJ010000007">
    <property type="protein sequence ID" value="CAI0440681.1"/>
    <property type="molecule type" value="Genomic_DNA"/>
</dbReference>
<proteinExistence type="predicted"/>
<dbReference type="PANTHER" id="PTHR33985">
    <property type="entry name" value="OS02G0491300 PROTEIN-RELATED"/>
    <property type="match status" value="1"/>
</dbReference>
<dbReference type="InterPro" id="IPR052806">
    <property type="entry name" value="Fasciclin-like_AGP"/>
</dbReference>
<comment type="caution">
    <text evidence="2">The sequence shown here is derived from an EMBL/GenBank/DDBJ whole genome shotgun (WGS) entry which is preliminary data.</text>
</comment>
<sequence>MRKSTTPILLLLLFLLPVILHHRPAAALIADELDAAMTSLRSHGYNLLPNAVATTDLRFRLLSSNSSPAFTLFAPPDRFLYSLDISAAAPRYVRSLLRHISPALLPANSLRGRGDSYIDTLLPGHRLLIIGGCCSPLILRNGTVVDQSVLSVDGVRVSDPDLYVGSTVAAHGLAGILGGSDEDDLNFEELDDGEGSGYGDDGFFWYPSSAWPSAGNYGVENRSAAAGIDGVEHGRFSKLIRRDAEHPEQHPDFPNHCHICQPSPLSYAIDPPVAATTAAIEELQKTTSKPQVRLPICWSVVAPQTSPHRRQFAVWMFLVKSREEVRESDGSGGISGKGVRCELR</sequence>
<evidence type="ECO:0000313" key="3">
    <source>
        <dbReference type="Proteomes" id="UP001154282"/>
    </source>
</evidence>
<evidence type="ECO:0000256" key="1">
    <source>
        <dbReference type="SAM" id="SignalP"/>
    </source>
</evidence>
<organism evidence="2 3">
    <name type="scientific">Linum tenue</name>
    <dbReference type="NCBI Taxonomy" id="586396"/>
    <lineage>
        <taxon>Eukaryota</taxon>
        <taxon>Viridiplantae</taxon>
        <taxon>Streptophyta</taxon>
        <taxon>Embryophyta</taxon>
        <taxon>Tracheophyta</taxon>
        <taxon>Spermatophyta</taxon>
        <taxon>Magnoliopsida</taxon>
        <taxon>eudicotyledons</taxon>
        <taxon>Gunneridae</taxon>
        <taxon>Pentapetalae</taxon>
        <taxon>rosids</taxon>
        <taxon>fabids</taxon>
        <taxon>Malpighiales</taxon>
        <taxon>Linaceae</taxon>
        <taxon>Linum</taxon>
    </lineage>
</organism>
<reference evidence="2" key="1">
    <citation type="submission" date="2022-08" db="EMBL/GenBank/DDBJ databases">
        <authorList>
            <person name="Gutierrez-Valencia J."/>
        </authorList>
    </citation>
    <scope>NUCLEOTIDE SEQUENCE</scope>
</reference>
<dbReference type="Proteomes" id="UP001154282">
    <property type="component" value="Unassembled WGS sequence"/>
</dbReference>
<keyword evidence="3" id="KW-1185">Reference proteome</keyword>
<dbReference type="AlphaFoldDB" id="A0AAV0M4D3"/>
<evidence type="ECO:0000313" key="2">
    <source>
        <dbReference type="EMBL" id="CAI0440681.1"/>
    </source>
</evidence>